<dbReference type="EMBL" id="HBIU01050121">
    <property type="protein sequence ID" value="CAE0643664.1"/>
    <property type="molecule type" value="Transcribed_RNA"/>
</dbReference>
<gene>
    <name evidence="2" type="ORF">HAKA00212_LOCUS22231</name>
    <name evidence="3" type="ORF">HAKA00212_LOCUS22232</name>
</gene>
<accession>A0A6V1VGL6</accession>
<evidence type="ECO:0000313" key="3">
    <source>
        <dbReference type="EMBL" id="CAE0643664.1"/>
    </source>
</evidence>
<evidence type="ECO:0000313" key="2">
    <source>
        <dbReference type="EMBL" id="CAE0643662.1"/>
    </source>
</evidence>
<dbReference type="EMBL" id="HBIU01050120">
    <property type="protein sequence ID" value="CAE0643662.1"/>
    <property type="molecule type" value="Transcribed_RNA"/>
</dbReference>
<proteinExistence type="predicted"/>
<evidence type="ECO:0000256" key="1">
    <source>
        <dbReference type="SAM" id="SignalP"/>
    </source>
</evidence>
<dbReference type="CDD" id="cd07812">
    <property type="entry name" value="SRPBCC"/>
    <property type="match status" value="1"/>
</dbReference>
<name>A0A6V1VGL6_HETAK</name>
<dbReference type="AlphaFoldDB" id="A0A6V1VGL6"/>
<keyword evidence="1" id="KW-0732">Signal</keyword>
<feature type="signal peptide" evidence="1">
    <location>
        <begin position="1"/>
        <end position="20"/>
    </location>
</feature>
<feature type="chain" id="PRO_5036192575" evidence="1">
    <location>
        <begin position="21"/>
        <end position="305"/>
    </location>
</feature>
<sequence>MAVPLTLLITLIFLASAIDALVVLRSKTSVKSTSAAEVQNFIATTSNWPKIVLSSVAVEGSNCDKPLKRGETVKEVFGFPPIIPLDVEWKCVENDLSTGTLNVFSEQGLAGVASNCRMLFDIQPYEGTGCTVDLEMSYEPQSPLAVLAQPVLSVDNAFALKVLLPAAIQSISTSEEENSNIDKFRQLMGTLYGFAGLAHAADILGPNLLFEKFGIPPFAELPLGGQVLAVIWCLSGGLSYALSRSQNALLADVGIIQYGLVEVSGSFLSNQYFNSDLTAAALQNAVLIQPIVAASWLYSKSKKEE</sequence>
<organism evidence="2">
    <name type="scientific">Heterosigma akashiwo</name>
    <name type="common">Chromophytic alga</name>
    <name type="synonym">Heterosigma carterae</name>
    <dbReference type="NCBI Taxonomy" id="2829"/>
    <lineage>
        <taxon>Eukaryota</taxon>
        <taxon>Sar</taxon>
        <taxon>Stramenopiles</taxon>
        <taxon>Ochrophyta</taxon>
        <taxon>Raphidophyceae</taxon>
        <taxon>Chattonellales</taxon>
        <taxon>Chattonellaceae</taxon>
        <taxon>Heterosigma</taxon>
    </lineage>
</organism>
<reference evidence="2" key="1">
    <citation type="submission" date="2021-01" db="EMBL/GenBank/DDBJ databases">
        <authorList>
            <person name="Corre E."/>
            <person name="Pelletier E."/>
            <person name="Niang G."/>
            <person name="Scheremetjew M."/>
            <person name="Finn R."/>
            <person name="Kale V."/>
            <person name="Holt S."/>
            <person name="Cochrane G."/>
            <person name="Meng A."/>
            <person name="Brown T."/>
            <person name="Cohen L."/>
        </authorList>
    </citation>
    <scope>NUCLEOTIDE SEQUENCE</scope>
    <source>
        <strain evidence="2">CCMP3107</strain>
    </source>
</reference>
<protein>
    <submittedName>
        <fullName evidence="2">Uncharacterized protein</fullName>
    </submittedName>
</protein>